<evidence type="ECO:0000256" key="2">
    <source>
        <dbReference type="SAM" id="Phobius"/>
    </source>
</evidence>
<dbReference type="EMBL" id="JBDZYD010000002">
    <property type="protein sequence ID" value="MEQ0558933.1"/>
    <property type="molecule type" value="Genomic_DNA"/>
</dbReference>
<protein>
    <submittedName>
        <fullName evidence="3">Uncharacterized protein</fullName>
    </submittedName>
</protein>
<feature type="region of interest" description="Disordered" evidence="1">
    <location>
        <begin position="508"/>
        <end position="530"/>
    </location>
</feature>
<gene>
    <name evidence="3" type="ORF">ABJI51_07610</name>
</gene>
<feature type="transmembrane region" description="Helical" evidence="2">
    <location>
        <begin position="480"/>
        <end position="499"/>
    </location>
</feature>
<evidence type="ECO:0000313" key="4">
    <source>
        <dbReference type="Proteomes" id="UP001440984"/>
    </source>
</evidence>
<keyword evidence="2" id="KW-0812">Transmembrane</keyword>
<feature type="compositionally biased region" description="Low complexity" evidence="1">
    <location>
        <begin position="376"/>
        <end position="386"/>
    </location>
</feature>
<sequence>MRLVRLERQQSRVADDIRAALASLGRGSTVIGGIALIGVGSVTDRPIEAVVLLPHGVIIVIGVDLPDPALRLEAPLGAPWKADGWPLVADDDAVNPATEALDLSQACEQRIAALVPGTAPVGTIIAVGPYVETVDQPAGDLAGPVRVLHPTPTTMLAATVSLATAHRPRSVDQVRALIRGLAPEAPEFSDEVLLGEGFSRYTDDSPPESLWDSGPAVPAQVAVAATGPAAGAVAAASAGSPAPATAAADSATPSPVAAAPATPSPVSPVPAAAADSATPSPGSPAPATAAADSATPSPAAAAPATPSPVSPVPAAAADSPATSAGSSASAATAPAAADSATPSLAATAVTPSPVSPAPAATAASGSVAAVAASAADPGSTSVAEPVAAEEESARTESLPAPPEDEPKSADSPARPVFPGTETAAEDSGTERTENLSFPAKPALATTAASEPDDSSPPLPTANSFPTPRPTPTTASRTIRWLPLAAIGLLVLLVVGVLIVTTGGDGDDTAAVSAGPPTPATQPPPTSAKPPVESLQFSLRAAGGDQRCASHAFGDAQASLQQTSCSGVKRASYAATVDGRAGAVTIGIVDFPDAAQAAAFKAVADTPGGGGILDLATETGQWGTPAPPRFENAAYASKVTGTSVRLVQAVWAPGPSTPDDPGLARAAKAALDLPVQ</sequence>
<feature type="region of interest" description="Disordered" evidence="1">
    <location>
        <begin position="376"/>
        <end position="473"/>
    </location>
</feature>
<feature type="region of interest" description="Disordered" evidence="1">
    <location>
        <begin position="242"/>
        <end position="327"/>
    </location>
</feature>
<dbReference type="Proteomes" id="UP001440984">
    <property type="component" value="Unassembled WGS sequence"/>
</dbReference>
<feature type="compositionally biased region" description="Low complexity" evidence="1">
    <location>
        <begin position="312"/>
        <end position="327"/>
    </location>
</feature>
<evidence type="ECO:0000313" key="3">
    <source>
        <dbReference type="EMBL" id="MEQ0558933.1"/>
    </source>
</evidence>
<feature type="compositionally biased region" description="Low complexity" evidence="1">
    <location>
        <begin position="269"/>
        <end position="304"/>
    </location>
</feature>
<name>A0ABV0L9G0_9PSEU</name>
<accession>A0ABV0L9G0</accession>
<organism evidence="3 4">
    <name type="scientific">Amycolatopsis melonis</name>
    <dbReference type="NCBI Taxonomy" id="3156488"/>
    <lineage>
        <taxon>Bacteria</taxon>
        <taxon>Bacillati</taxon>
        <taxon>Actinomycetota</taxon>
        <taxon>Actinomycetes</taxon>
        <taxon>Pseudonocardiales</taxon>
        <taxon>Pseudonocardiaceae</taxon>
        <taxon>Amycolatopsis</taxon>
    </lineage>
</organism>
<evidence type="ECO:0000256" key="1">
    <source>
        <dbReference type="SAM" id="MobiDB-lite"/>
    </source>
</evidence>
<keyword evidence="2" id="KW-1133">Transmembrane helix</keyword>
<dbReference type="RefSeq" id="WP_348948616.1">
    <property type="nucleotide sequence ID" value="NZ_JBDZYD010000002.1"/>
</dbReference>
<comment type="caution">
    <text evidence="3">The sequence shown here is derived from an EMBL/GenBank/DDBJ whole genome shotgun (WGS) entry which is preliminary data.</text>
</comment>
<proteinExistence type="predicted"/>
<feature type="compositionally biased region" description="Pro residues" evidence="1">
    <location>
        <begin position="515"/>
        <end position="527"/>
    </location>
</feature>
<keyword evidence="2" id="KW-0472">Membrane</keyword>
<feature type="compositionally biased region" description="Low complexity" evidence="1">
    <location>
        <begin position="242"/>
        <end position="261"/>
    </location>
</feature>
<keyword evidence="4" id="KW-1185">Reference proteome</keyword>
<reference evidence="3 4" key="1">
    <citation type="submission" date="2024-05" db="EMBL/GenBank/DDBJ databases">
        <authorList>
            <person name="Zhao H."/>
            <person name="Xu Y."/>
            <person name="Lin S."/>
            <person name="Spain J.C."/>
            <person name="Zhou N.-Y."/>
        </authorList>
    </citation>
    <scope>NUCLEOTIDE SEQUENCE [LARGE SCALE GENOMIC DNA]</scope>
    <source>
        <strain evidence="3 4">NEAU-NG30</strain>
    </source>
</reference>